<evidence type="ECO:0000313" key="2">
    <source>
        <dbReference type="EMBL" id="CCI50905.1"/>
    </source>
</evidence>
<reference evidence="2 3" key="1">
    <citation type="submission" date="2012-05" db="EMBL/GenBank/DDBJ databases">
        <title>Recombination and specialization in a pathogen metapopulation.</title>
        <authorList>
            <person name="Gardiner A."/>
            <person name="Kemen E."/>
            <person name="Schultz-Larsen T."/>
            <person name="MacLean D."/>
            <person name="Van Oosterhout C."/>
            <person name="Jones J.D.G."/>
        </authorList>
    </citation>
    <scope>NUCLEOTIDE SEQUENCE [LARGE SCALE GENOMIC DNA]</scope>
    <source>
        <strain evidence="2 3">Ac Nc2</strain>
    </source>
</reference>
<protein>
    <submittedName>
        <fullName evidence="2">Uncharacterized protein</fullName>
    </submittedName>
</protein>
<comment type="caution">
    <text evidence="2">The sequence shown here is derived from an EMBL/GenBank/DDBJ whole genome shotgun (WGS) entry which is preliminary data.</text>
</comment>
<feature type="transmembrane region" description="Helical" evidence="1">
    <location>
        <begin position="12"/>
        <end position="32"/>
    </location>
</feature>
<name>A0A024GV70_9STRA</name>
<dbReference type="InParanoid" id="A0A024GV70"/>
<accession>A0A024GV70</accession>
<organism evidence="2 3">
    <name type="scientific">Albugo candida</name>
    <dbReference type="NCBI Taxonomy" id="65357"/>
    <lineage>
        <taxon>Eukaryota</taxon>
        <taxon>Sar</taxon>
        <taxon>Stramenopiles</taxon>
        <taxon>Oomycota</taxon>
        <taxon>Peronosporomycetes</taxon>
        <taxon>Albuginales</taxon>
        <taxon>Albuginaceae</taxon>
        <taxon>Albugo</taxon>
    </lineage>
</organism>
<keyword evidence="3" id="KW-1185">Reference proteome</keyword>
<evidence type="ECO:0000313" key="3">
    <source>
        <dbReference type="Proteomes" id="UP000053237"/>
    </source>
</evidence>
<proteinExistence type="predicted"/>
<evidence type="ECO:0000256" key="1">
    <source>
        <dbReference type="SAM" id="Phobius"/>
    </source>
</evidence>
<sequence length="190" mass="21101">MLTNLSSVLFETIVVLILHLQTYFFVLDLCAWRCKRKVSCTRFGKLLQSSHILVLVQRIYKLDTVPYQGVAILTCKLISSNLLIDVCSLLVIVVHVTNIGGLAGDCGACYGERFGQVARTDSCKMDQYGSTRINTDQQSVSTISFNVPTLNSNSDQQSVSNQGNYVVHAVTQRSMHAMSDFMTCMHACYV</sequence>
<dbReference type="AlphaFoldDB" id="A0A024GV70"/>
<dbReference type="Proteomes" id="UP000053237">
    <property type="component" value="Unassembled WGS sequence"/>
</dbReference>
<keyword evidence="1" id="KW-1133">Transmembrane helix</keyword>
<gene>
    <name evidence="2" type="ORF">BN9_133980</name>
</gene>
<dbReference type="EMBL" id="CAIX01001804">
    <property type="protein sequence ID" value="CCI50905.1"/>
    <property type="molecule type" value="Genomic_DNA"/>
</dbReference>
<keyword evidence="1" id="KW-0812">Transmembrane</keyword>
<keyword evidence="1" id="KW-0472">Membrane</keyword>